<protein>
    <submittedName>
        <fullName evidence="1">Phosphoenolpyruvate carboxylase</fullName>
        <ecNumber evidence="1">4.1.1.31</ecNumber>
    </submittedName>
</protein>
<dbReference type="EC" id="4.1.1.31" evidence="1"/>
<accession>A0A177GEG1</accession>
<dbReference type="GO" id="GO:0008964">
    <property type="term" value="F:phosphoenolpyruvate carboxylase activity"/>
    <property type="evidence" value="ECO:0007669"/>
    <property type="project" value="UniProtKB-EC"/>
</dbReference>
<dbReference type="Proteomes" id="UP000077349">
    <property type="component" value="Unassembled WGS sequence"/>
</dbReference>
<organism evidence="1 2">
    <name type="scientific">Acetobacter malorum</name>
    <dbReference type="NCBI Taxonomy" id="178901"/>
    <lineage>
        <taxon>Bacteria</taxon>
        <taxon>Pseudomonadati</taxon>
        <taxon>Pseudomonadota</taxon>
        <taxon>Alphaproteobacteria</taxon>
        <taxon>Acetobacterales</taxon>
        <taxon>Acetobacteraceae</taxon>
        <taxon>Acetobacter</taxon>
    </lineage>
</organism>
<keyword evidence="1" id="KW-0670">Pyruvate</keyword>
<reference evidence="1 2" key="1">
    <citation type="submission" date="2016-03" db="EMBL/GenBank/DDBJ databases">
        <title>Draft genome sequence of Acetobacter malorum CECT 7742, a strain isolated from strawberry vinegar.</title>
        <authorList>
            <person name="Sainz F."/>
            <person name="Mas A."/>
            <person name="Torija M.J."/>
        </authorList>
    </citation>
    <scope>NUCLEOTIDE SEQUENCE [LARGE SCALE GENOMIC DNA]</scope>
    <source>
        <strain evidence="1 2">CECT 7742</strain>
    </source>
</reference>
<dbReference type="PATRIC" id="fig|178901.16.peg.1211"/>
<name>A0A177GEG1_9PROT</name>
<keyword evidence="1" id="KW-0456">Lyase</keyword>
<comment type="caution">
    <text evidence="1">The sequence shown here is derived from an EMBL/GenBank/DDBJ whole genome shotgun (WGS) entry which is preliminary data.</text>
</comment>
<gene>
    <name evidence="1" type="ORF">Amal_01147</name>
</gene>
<dbReference type="EMBL" id="LVHD01000011">
    <property type="protein sequence ID" value="OAG77774.1"/>
    <property type="molecule type" value="Genomic_DNA"/>
</dbReference>
<evidence type="ECO:0000313" key="1">
    <source>
        <dbReference type="EMBL" id="OAG77774.1"/>
    </source>
</evidence>
<dbReference type="AlphaFoldDB" id="A0A177GEG1"/>
<sequence length="217" mass="23303">MDFSTLPPKLQTIFAPILQENESLLPVEGVNPVLCTARQLEDALEDGDLSLPDVTALVQTLRDSAFLRRARRLHRYVGGAETTTTAKRLAAVAERVIVSLPVPTPEAFQAAVSPVRFAAVFTAHPTFALSNPVYAALADCASEEVLPEEAPFFETHRRDGPPTLEEEFTLATQAIIRARDAMDQLNGALLETARPALAGGMGGYHPAPGHCHQLGGV</sequence>
<evidence type="ECO:0000313" key="2">
    <source>
        <dbReference type="Proteomes" id="UP000077349"/>
    </source>
</evidence>
<dbReference type="SUPFAM" id="SSF51621">
    <property type="entry name" value="Phosphoenolpyruvate/pyruvate domain"/>
    <property type="match status" value="1"/>
</dbReference>
<proteinExistence type="predicted"/>
<dbReference type="InterPro" id="IPR015813">
    <property type="entry name" value="Pyrv/PenolPyrv_kinase-like_dom"/>
</dbReference>